<feature type="domain" description="RRM" evidence="5">
    <location>
        <begin position="38"/>
        <end position="116"/>
    </location>
</feature>
<dbReference type="STRING" id="218851.A0A2G5EWZ7"/>
<dbReference type="InterPro" id="IPR050907">
    <property type="entry name" value="SRSF"/>
</dbReference>
<dbReference type="GO" id="GO:0008380">
    <property type="term" value="P:RNA splicing"/>
    <property type="evidence" value="ECO:0007669"/>
    <property type="project" value="UniProtKB-KW"/>
</dbReference>
<feature type="region of interest" description="Disordered" evidence="4">
    <location>
        <begin position="1"/>
        <end position="39"/>
    </location>
</feature>
<dbReference type="OrthoDB" id="439808at2759"/>
<feature type="region of interest" description="Disordered" evidence="4">
    <location>
        <begin position="118"/>
        <end position="278"/>
    </location>
</feature>
<evidence type="ECO:0000259" key="5">
    <source>
        <dbReference type="PROSITE" id="PS50102"/>
    </source>
</evidence>
<evidence type="ECO:0000256" key="1">
    <source>
        <dbReference type="ARBA" id="ARBA00022664"/>
    </source>
</evidence>
<organism evidence="6 7">
    <name type="scientific">Aquilegia coerulea</name>
    <name type="common">Rocky mountain columbine</name>
    <dbReference type="NCBI Taxonomy" id="218851"/>
    <lineage>
        <taxon>Eukaryota</taxon>
        <taxon>Viridiplantae</taxon>
        <taxon>Streptophyta</taxon>
        <taxon>Embryophyta</taxon>
        <taxon>Tracheophyta</taxon>
        <taxon>Spermatophyta</taxon>
        <taxon>Magnoliopsida</taxon>
        <taxon>Ranunculales</taxon>
        <taxon>Ranunculaceae</taxon>
        <taxon>Thalictroideae</taxon>
        <taxon>Aquilegia</taxon>
    </lineage>
</organism>
<keyword evidence="3" id="KW-0694">RNA-binding</keyword>
<sequence length="278" mass="31860">MRRYSPPYYSPPRRGYGGRGRSPPRRGYGGRSREQNNGSLLVRNIPLTCRPDDLRRQFERFGPVRDVYLPKDYYTGEPRGFAFVQFVDPYDAAEAQYHMNRQLFGGREITVVLAAETRKRPEEMRSRARVRGPSSGSGHRSSYYGRSRSRSISRSRSPPRSPRYPSASRSRYRSRSYSPAPRRREDYSVSPRGRNVDLSRSPPRVHLEEREGGPIRRRSYSPGYDGGDHHQADNGYAKKPMYDDAEEGRPDWRSPGRASGSPPGSRSRSADLSPRNSR</sequence>
<dbReference type="GO" id="GO:0006397">
    <property type="term" value="P:mRNA processing"/>
    <property type="evidence" value="ECO:0007669"/>
    <property type="project" value="UniProtKB-KW"/>
</dbReference>
<evidence type="ECO:0000313" key="7">
    <source>
        <dbReference type="Proteomes" id="UP000230069"/>
    </source>
</evidence>
<dbReference type="InterPro" id="IPR000504">
    <property type="entry name" value="RRM_dom"/>
</dbReference>
<dbReference type="InterPro" id="IPR035979">
    <property type="entry name" value="RBD_domain_sf"/>
</dbReference>
<dbReference type="AlphaFoldDB" id="A0A2G5EWZ7"/>
<dbReference type="InterPro" id="IPR012677">
    <property type="entry name" value="Nucleotide-bd_a/b_plait_sf"/>
</dbReference>
<dbReference type="EMBL" id="KZ305020">
    <property type="protein sequence ID" value="PIA60278.1"/>
    <property type="molecule type" value="Genomic_DNA"/>
</dbReference>
<dbReference type="GO" id="GO:0003723">
    <property type="term" value="F:RNA binding"/>
    <property type="evidence" value="ECO:0007669"/>
    <property type="project" value="UniProtKB-UniRule"/>
</dbReference>
<feature type="compositionally biased region" description="Low complexity" evidence="4">
    <location>
        <begin position="131"/>
        <end position="146"/>
    </location>
</feature>
<keyword evidence="2" id="KW-0508">mRNA splicing</keyword>
<dbReference type="EMBL" id="KZ305020">
    <property type="protein sequence ID" value="PIA60279.1"/>
    <property type="molecule type" value="Genomic_DNA"/>
</dbReference>
<evidence type="ECO:0000256" key="4">
    <source>
        <dbReference type="SAM" id="MobiDB-lite"/>
    </source>
</evidence>
<dbReference type="PANTHER" id="PTHR23147">
    <property type="entry name" value="SERINE/ARGININE RICH SPLICING FACTOR"/>
    <property type="match status" value="1"/>
</dbReference>
<keyword evidence="7" id="KW-1185">Reference proteome</keyword>
<dbReference type="SMART" id="SM00360">
    <property type="entry name" value="RRM"/>
    <property type="match status" value="1"/>
</dbReference>
<dbReference type="Proteomes" id="UP000230069">
    <property type="component" value="Unassembled WGS sequence"/>
</dbReference>
<evidence type="ECO:0000256" key="3">
    <source>
        <dbReference type="PROSITE-ProRule" id="PRU00176"/>
    </source>
</evidence>
<evidence type="ECO:0000313" key="6">
    <source>
        <dbReference type="EMBL" id="PIA60278.1"/>
    </source>
</evidence>
<dbReference type="PROSITE" id="PS50102">
    <property type="entry name" value="RRM"/>
    <property type="match status" value="1"/>
</dbReference>
<keyword evidence="1" id="KW-0507">mRNA processing</keyword>
<dbReference type="Pfam" id="PF00076">
    <property type="entry name" value="RRM_1"/>
    <property type="match status" value="1"/>
</dbReference>
<proteinExistence type="predicted"/>
<accession>A0A2G5EWZ7</accession>
<feature type="compositionally biased region" description="Basic and acidic residues" evidence="4">
    <location>
        <begin position="205"/>
        <end position="214"/>
    </location>
</feature>
<feature type="compositionally biased region" description="Low complexity" evidence="4">
    <location>
        <begin position="255"/>
        <end position="267"/>
    </location>
</feature>
<feature type="compositionally biased region" description="Low complexity" evidence="4">
    <location>
        <begin position="1"/>
        <end position="14"/>
    </location>
</feature>
<dbReference type="SUPFAM" id="SSF54928">
    <property type="entry name" value="RNA-binding domain, RBD"/>
    <property type="match status" value="1"/>
</dbReference>
<dbReference type="FunCoup" id="A0A2G5EWZ7">
    <property type="interactions" value="1353"/>
</dbReference>
<name>A0A2G5EWZ7_AQUCA</name>
<feature type="compositionally biased region" description="Low complexity" evidence="4">
    <location>
        <begin position="154"/>
        <end position="180"/>
    </location>
</feature>
<dbReference type="Gene3D" id="3.30.70.330">
    <property type="match status" value="1"/>
</dbReference>
<protein>
    <recommendedName>
        <fullName evidence="5">RRM domain-containing protein</fullName>
    </recommendedName>
</protein>
<dbReference type="FunFam" id="3.30.70.330:FF:001011">
    <property type="entry name" value="Serine/arginine-rich SC35-like splicing factor SCL30 isoform A"/>
    <property type="match status" value="1"/>
</dbReference>
<reference evidence="6 7" key="1">
    <citation type="submission" date="2017-09" db="EMBL/GenBank/DDBJ databases">
        <title>WGS assembly of Aquilegia coerulea Goldsmith.</title>
        <authorList>
            <person name="Hodges S."/>
            <person name="Kramer E."/>
            <person name="Nordborg M."/>
            <person name="Tomkins J."/>
            <person name="Borevitz J."/>
            <person name="Derieg N."/>
            <person name="Yan J."/>
            <person name="Mihaltcheva S."/>
            <person name="Hayes R.D."/>
            <person name="Rokhsar D."/>
        </authorList>
    </citation>
    <scope>NUCLEOTIDE SEQUENCE [LARGE SCALE GENOMIC DNA]</scope>
    <source>
        <strain evidence="7">cv. Goldsmith</strain>
    </source>
</reference>
<gene>
    <name evidence="6" type="ORF">AQUCO_00300053v1</name>
</gene>
<evidence type="ECO:0000256" key="2">
    <source>
        <dbReference type="ARBA" id="ARBA00023187"/>
    </source>
</evidence>